<reference evidence="4 5" key="1">
    <citation type="journal article" date="2016" name="Nat. Commun.">
        <title>Thousands of microbial genomes shed light on interconnected biogeochemical processes in an aquifer system.</title>
        <authorList>
            <person name="Anantharaman K."/>
            <person name="Brown C.T."/>
            <person name="Hug L.A."/>
            <person name="Sharon I."/>
            <person name="Castelle C.J."/>
            <person name="Probst A.J."/>
            <person name="Thomas B.C."/>
            <person name="Singh A."/>
            <person name="Wilkins M.J."/>
            <person name="Karaoz U."/>
            <person name="Brodie E.L."/>
            <person name="Williams K.H."/>
            <person name="Hubbard S.S."/>
            <person name="Banfield J.F."/>
        </authorList>
    </citation>
    <scope>NUCLEOTIDE SEQUENCE [LARGE SCALE GENOMIC DNA]</scope>
</reference>
<proteinExistence type="predicted"/>
<dbReference type="STRING" id="1797714.A3D04_01010"/>
<evidence type="ECO:0000313" key="4">
    <source>
        <dbReference type="EMBL" id="OGD88612.1"/>
    </source>
</evidence>
<name>A0A1F5G9R5_9BACT</name>
<protein>
    <recommendedName>
        <fullName evidence="3">Response regulatory domain-containing protein</fullName>
    </recommendedName>
</protein>
<dbReference type="SMART" id="SM00448">
    <property type="entry name" value="REC"/>
    <property type="match status" value="1"/>
</dbReference>
<accession>A0A1F5G9R5</accession>
<evidence type="ECO:0000313" key="5">
    <source>
        <dbReference type="Proteomes" id="UP000177369"/>
    </source>
</evidence>
<dbReference type="InterPro" id="IPR001789">
    <property type="entry name" value="Sig_transdc_resp-reg_receiver"/>
</dbReference>
<dbReference type="PANTHER" id="PTHR44591">
    <property type="entry name" value="STRESS RESPONSE REGULATOR PROTEIN 1"/>
    <property type="match status" value="1"/>
</dbReference>
<feature type="domain" description="Response regulatory" evidence="3">
    <location>
        <begin position="5"/>
        <end position="123"/>
    </location>
</feature>
<dbReference type="GO" id="GO:0000160">
    <property type="term" value="P:phosphorelay signal transduction system"/>
    <property type="evidence" value="ECO:0007669"/>
    <property type="project" value="InterPro"/>
</dbReference>
<gene>
    <name evidence="4" type="ORF">A3D04_01010</name>
</gene>
<dbReference type="EMBL" id="MFBD01000022">
    <property type="protein sequence ID" value="OGD88612.1"/>
    <property type="molecule type" value="Genomic_DNA"/>
</dbReference>
<dbReference type="InterPro" id="IPR011006">
    <property type="entry name" value="CheY-like_superfamily"/>
</dbReference>
<dbReference type="InterPro" id="IPR050595">
    <property type="entry name" value="Bact_response_regulator"/>
</dbReference>
<sequence length="137" mass="15600">MDKKRILLVEDDQYTRELYQEVIKDEGYFLDSVTNGEEGLEKIKKGGYNLILLDIMMPKMSGLEVLRSIKNEPPKIPNGPIVILTNLTNDPILNEAYGLNARDFVVKSDITPGELIEKIKGYLEESGNKEKTKQEQK</sequence>
<feature type="modified residue" description="4-aspartylphosphate" evidence="2">
    <location>
        <position position="54"/>
    </location>
</feature>
<dbReference type="CDD" id="cd00156">
    <property type="entry name" value="REC"/>
    <property type="match status" value="1"/>
</dbReference>
<dbReference type="PROSITE" id="PS50110">
    <property type="entry name" value="RESPONSE_REGULATORY"/>
    <property type="match status" value="1"/>
</dbReference>
<evidence type="ECO:0000256" key="2">
    <source>
        <dbReference type="PROSITE-ProRule" id="PRU00169"/>
    </source>
</evidence>
<organism evidence="4 5">
    <name type="scientific">Candidatus Curtissbacteria bacterium RIFCSPHIGHO2_02_FULL_40_16b</name>
    <dbReference type="NCBI Taxonomy" id="1797714"/>
    <lineage>
        <taxon>Bacteria</taxon>
        <taxon>Candidatus Curtissiibacteriota</taxon>
    </lineage>
</organism>
<dbReference type="SUPFAM" id="SSF52172">
    <property type="entry name" value="CheY-like"/>
    <property type="match status" value="1"/>
</dbReference>
<dbReference type="PANTHER" id="PTHR44591:SF3">
    <property type="entry name" value="RESPONSE REGULATORY DOMAIN-CONTAINING PROTEIN"/>
    <property type="match status" value="1"/>
</dbReference>
<dbReference type="Pfam" id="PF00072">
    <property type="entry name" value="Response_reg"/>
    <property type="match status" value="1"/>
</dbReference>
<evidence type="ECO:0000259" key="3">
    <source>
        <dbReference type="PROSITE" id="PS50110"/>
    </source>
</evidence>
<comment type="caution">
    <text evidence="4">The sequence shown here is derived from an EMBL/GenBank/DDBJ whole genome shotgun (WGS) entry which is preliminary data.</text>
</comment>
<dbReference type="Gene3D" id="3.40.50.2300">
    <property type="match status" value="1"/>
</dbReference>
<dbReference type="Proteomes" id="UP000177369">
    <property type="component" value="Unassembled WGS sequence"/>
</dbReference>
<evidence type="ECO:0000256" key="1">
    <source>
        <dbReference type="ARBA" id="ARBA00022553"/>
    </source>
</evidence>
<keyword evidence="1 2" id="KW-0597">Phosphoprotein</keyword>
<dbReference type="AlphaFoldDB" id="A0A1F5G9R5"/>